<reference evidence="1" key="1">
    <citation type="journal article" date="2019" name="Sci. Rep.">
        <title>Draft genome of Tanacetum cinerariifolium, the natural source of mosquito coil.</title>
        <authorList>
            <person name="Yamashiro T."/>
            <person name="Shiraishi A."/>
            <person name="Satake H."/>
            <person name="Nakayama K."/>
        </authorList>
    </citation>
    <scope>NUCLEOTIDE SEQUENCE</scope>
</reference>
<evidence type="ECO:0000313" key="1">
    <source>
        <dbReference type="EMBL" id="GFC95742.1"/>
    </source>
</evidence>
<proteinExistence type="predicted"/>
<name>A0A699SE54_TANCI</name>
<dbReference type="AlphaFoldDB" id="A0A699SE54"/>
<sequence>MLNVEVGVATIATLPMVTSLVSATPEHESGPPTDSITGLNLRTLGPTERFVISSDYSHHSSTNAAEAGIDSFVRSVTPPPVMTEAVITTNVASIPSASALETCTKVVTTVHASMFLDFDSTGTVKPAAAGCSHVLEKELSMGSQDINSKTLHEVFVP</sequence>
<gene>
    <name evidence="1" type="ORF">Tci_867712</name>
</gene>
<dbReference type="EMBL" id="BKCJ011156231">
    <property type="protein sequence ID" value="GFC95742.1"/>
    <property type="molecule type" value="Genomic_DNA"/>
</dbReference>
<accession>A0A699SE54</accession>
<comment type="caution">
    <text evidence="1">The sequence shown here is derived from an EMBL/GenBank/DDBJ whole genome shotgun (WGS) entry which is preliminary data.</text>
</comment>
<feature type="non-terminal residue" evidence="1">
    <location>
        <position position="1"/>
    </location>
</feature>
<organism evidence="1">
    <name type="scientific">Tanacetum cinerariifolium</name>
    <name type="common">Dalmatian daisy</name>
    <name type="synonym">Chrysanthemum cinerariifolium</name>
    <dbReference type="NCBI Taxonomy" id="118510"/>
    <lineage>
        <taxon>Eukaryota</taxon>
        <taxon>Viridiplantae</taxon>
        <taxon>Streptophyta</taxon>
        <taxon>Embryophyta</taxon>
        <taxon>Tracheophyta</taxon>
        <taxon>Spermatophyta</taxon>
        <taxon>Magnoliopsida</taxon>
        <taxon>eudicotyledons</taxon>
        <taxon>Gunneridae</taxon>
        <taxon>Pentapetalae</taxon>
        <taxon>asterids</taxon>
        <taxon>campanulids</taxon>
        <taxon>Asterales</taxon>
        <taxon>Asteraceae</taxon>
        <taxon>Asteroideae</taxon>
        <taxon>Anthemideae</taxon>
        <taxon>Anthemidinae</taxon>
        <taxon>Tanacetum</taxon>
    </lineage>
</organism>
<protein>
    <submittedName>
        <fullName evidence="1">Uncharacterized protein</fullName>
    </submittedName>
</protein>